<dbReference type="OrthoDB" id="2101473at2759"/>
<dbReference type="VEuPathDB" id="AmoebaDB:NAEGRDRAFT_68172"/>
<dbReference type="GeneID" id="8850063"/>
<gene>
    <name evidence="1" type="ORF">NAEGRDRAFT_68172</name>
</gene>
<dbReference type="RefSeq" id="XP_002676523.1">
    <property type="nucleotide sequence ID" value="XM_002676477.1"/>
</dbReference>
<name>D2VHC9_NAEGR</name>
<proteinExistence type="predicted"/>
<evidence type="ECO:0000313" key="2">
    <source>
        <dbReference type="Proteomes" id="UP000006671"/>
    </source>
</evidence>
<dbReference type="Pfam" id="PF04299">
    <property type="entry name" value="FMN_bind_2"/>
    <property type="match status" value="1"/>
</dbReference>
<keyword evidence="2" id="KW-1185">Reference proteome</keyword>
<reference evidence="1 2" key="1">
    <citation type="journal article" date="2010" name="Cell">
        <title>The genome of Naegleria gruberi illuminates early eukaryotic versatility.</title>
        <authorList>
            <person name="Fritz-Laylin L.K."/>
            <person name="Prochnik S.E."/>
            <person name="Ginger M.L."/>
            <person name="Dacks J.B."/>
            <person name="Carpenter M.L."/>
            <person name="Field M.C."/>
            <person name="Kuo A."/>
            <person name="Paredez A."/>
            <person name="Chapman J."/>
            <person name="Pham J."/>
            <person name="Shu S."/>
            <person name="Neupane R."/>
            <person name="Cipriano M."/>
            <person name="Mancuso J."/>
            <person name="Tu H."/>
            <person name="Salamov A."/>
            <person name="Lindquist E."/>
            <person name="Shapiro H."/>
            <person name="Lucas S."/>
            <person name="Grigoriev I.V."/>
            <person name="Cande W.Z."/>
            <person name="Fulton C."/>
            <person name="Rokhsar D.S."/>
            <person name="Dawson S.C."/>
        </authorList>
    </citation>
    <scope>NUCLEOTIDE SEQUENCE [LARGE SCALE GENOMIC DNA]</scope>
    <source>
        <strain evidence="1 2">NEG-M</strain>
    </source>
</reference>
<accession>D2VHC9</accession>
<dbReference type="PANTHER" id="PTHR35802">
    <property type="entry name" value="PROTEASE SYNTHASE AND SPORULATION PROTEIN PAI 2"/>
    <property type="match status" value="1"/>
</dbReference>
<dbReference type="AlphaFoldDB" id="D2VHC9"/>
<dbReference type="EMBL" id="GG738871">
    <property type="protein sequence ID" value="EFC43779.1"/>
    <property type="molecule type" value="Genomic_DNA"/>
</dbReference>
<dbReference type="InParanoid" id="D2VHC9"/>
<sequence>MIELILSACIGAVLCLAFVYFKQYNRTDNVKEFNNIQKYSLYTPKHYKVELDQDSIQLMKDNSFGILLTWKGSELHTSHVPFLVDETNPNSLKLHFHLAKQNPHCMALEEFAKKSSTSNGWNCKVIFVGPHFYISPKWFLGGLEGQKKKVPTWNFTAVHAHCDSCQVYDSPDEKHKIVSDLTVFNEDWLMEHFRNPVKELDDYKYDFSKTDEKYAEQKLKAIVGFTLIVKELKGKFKLSQNLSKEERISIIDGLNRQGYDLAIDTGRNLFYLDQLTRVNQIGHFSADNDEDLYEEEYDEETDEIIQVLVREREPARVINYKQIREMMEKCELSRVFLKVENKLIQTMVDEFSNSYHVRELIIDCRNVDMFSVFDLIVHHCPFIVKVRILVETLRTDCVVKRIYQQDSLKVKCPLKQLRIINPQTNNLTDSTRRVFDQLMENYLPEMSDIEEIALPFWTPSILDSISLNCRHVKKLILLGELAPGEYNQSFENICNNIEALESFIISKSVVRGFYVDIGQAHFMRILTKFSKTLKEFVMGTNLSRFSSPRPEESVQFEEELAANLPTQLETLIIENIPDHYYNSSTPLAFINILTSLFNRNQTNNFQFHFKNLIIDLNNFHLDNFNSISMRHVQNLYLRLSNSEEIFLYLSKREYASNIKTLTLDLFLSTISEASNMLRQPFFSNVENLILVNYGNSLTDLTPLSIIPNIRSLKLMSYLNQPYESLYSEDIPMRNTLSNPGTCFIYFESFVSSDKKIFQIGKF</sequence>
<dbReference type="KEGG" id="ngr:NAEGRDRAFT_68172"/>
<dbReference type="eggNOG" id="ENOG502RCZR">
    <property type="taxonomic scope" value="Eukaryota"/>
</dbReference>
<dbReference type="PANTHER" id="PTHR35802:SF1">
    <property type="entry name" value="PROTEASE SYNTHASE AND SPORULATION PROTEIN PAI 2"/>
    <property type="match status" value="1"/>
</dbReference>
<dbReference type="SUPFAM" id="SSF50475">
    <property type="entry name" value="FMN-binding split barrel"/>
    <property type="match status" value="1"/>
</dbReference>
<dbReference type="Gene3D" id="2.30.110.10">
    <property type="entry name" value="Electron Transport, Fmn-binding Protein, Chain A"/>
    <property type="match status" value="1"/>
</dbReference>
<evidence type="ECO:0000313" key="1">
    <source>
        <dbReference type="EMBL" id="EFC43779.1"/>
    </source>
</evidence>
<dbReference type="Proteomes" id="UP000006671">
    <property type="component" value="Unassembled WGS sequence"/>
</dbReference>
<protein>
    <submittedName>
        <fullName evidence="1">Predicted protein</fullName>
    </submittedName>
</protein>
<dbReference type="InterPro" id="IPR012349">
    <property type="entry name" value="Split_barrel_FMN-bd"/>
</dbReference>
<organism evidence="2">
    <name type="scientific">Naegleria gruberi</name>
    <name type="common">Amoeba</name>
    <dbReference type="NCBI Taxonomy" id="5762"/>
    <lineage>
        <taxon>Eukaryota</taxon>
        <taxon>Discoba</taxon>
        <taxon>Heterolobosea</taxon>
        <taxon>Tetramitia</taxon>
        <taxon>Eutetramitia</taxon>
        <taxon>Vahlkampfiidae</taxon>
        <taxon>Naegleria</taxon>
    </lineage>
</organism>
<dbReference type="InterPro" id="IPR007396">
    <property type="entry name" value="TR_PAI2-type"/>
</dbReference>